<evidence type="ECO:0000313" key="3">
    <source>
        <dbReference type="Proteomes" id="UP000321562"/>
    </source>
</evidence>
<dbReference type="RefSeq" id="WP_147096738.1">
    <property type="nucleotide sequence ID" value="NZ_JBHUFH010000002.1"/>
</dbReference>
<sequence length="125" mass="12875">MVVLCSSARRDVRPGHDQTRAIDYLPAGLFAVICFAVLLGLKLSATGGMGQYLVVAAPWQGRAALLDMVWQAGGGITAAGGLPNIAIALADSPDFPTELRALGAWLVIPSPAFWGCGSAPAEVAK</sequence>
<organism evidence="2 3">
    <name type="scientific">Paracoccus aurantiacus</name>
    <dbReference type="NCBI Taxonomy" id="2599412"/>
    <lineage>
        <taxon>Bacteria</taxon>
        <taxon>Pseudomonadati</taxon>
        <taxon>Pseudomonadota</taxon>
        <taxon>Alphaproteobacteria</taxon>
        <taxon>Rhodobacterales</taxon>
        <taxon>Paracoccaceae</taxon>
        <taxon>Paracoccus</taxon>
    </lineage>
</organism>
<evidence type="ECO:0000313" key="2">
    <source>
        <dbReference type="EMBL" id="TXB71240.1"/>
    </source>
</evidence>
<keyword evidence="1" id="KW-0472">Membrane</keyword>
<keyword evidence="3" id="KW-1185">Reference proteome</keyword>
<evidence type="ECO:0000256" key="1">
    <source>
        <dbReference type="SAM" id="Phobius"/>
    </source>
</evidence>
<feature type="transmembrane region" description="Helical" evidence="1">
    <location>
        <begin position="24"/>
        <end position="41"/>
    </location>
</feature>
<dbReference type="OrthoDB" id="7779036at2"/>
<protein>
    <submittedName>
        <fullName evidence="2">Uncharacterized protein</fullName>
    </submittedName>
</protein>
<gene>
    <name evidence="2" type="ORF">FQV27_05205</name>
</gene>
<reference evidence="2 3" key="1">
    <citation type="submission" date="2019-08" db="EMBL/GenBank/DDBJ databases">
        <authorList>
            <person name="Ye J."/>
        </authorList>
    </citation>
    <scope>NUCLEOTIDE SEQUENCE [LARGE SCALE GENOMIC DNA]</scope>
    <source>
        <strain evidence="2 3">TK008</strain>
    </source>
</reference>
<dbReference type="Proteomes" id="UP000321562">
    <property type="component" value="Unassembled WGS sequence"/>
</dbReference>
<comment type="caution">
    <text evidence="2">The sequence shown here is derived from an EMBL/GenBank/DDBJ whole genome shotgun (WGS) entry which is preliminary data.</text>
</comment>
<keyword evidence="1" id="KW-1133">Transmembrane helix</keyword>
<dbReference type="AlphaFoldDB" id="A0A5C6SA21"/>
<keyword evidence="1" id="KW-0812">Transmembrane</keyword>
<proteinExistence type="predicted"/>
<name>A0A5C6SA21_9RHOB</name>
<dbReference type="EMBL" id="VOPL01000001">
    <property type="protein sequence ID" value="TXB71240.1"/>
    <property type="molecule type" value="Genomic_DNA"/>
</dbReference>
<accession>A0A5C6SA21</accession>